<keyword evidence="2 5" id="KW-0812">Transmembrane</keyword>
<evidence type="ECO:0000256" key="4">
    <source>
        <dbReference type="ARBA" id="ARBA00023136"/>
    </source>
</evidence>
<sequence>QIGSLSCISYGTWMLTHKSNIIDNVTDVFLDPYVLLCVVGAVVFIVAFIGCLGALRENIYLLKIVRLFIHHICQFGCCGVSMSNDGYLDWQENQYFNCSDANPSMHRCSVP</sequence>
<keyword evidence="3 5" id="KW-1133">Transmembrane helix</keyword>
<evidence type="ECO:0000313" key="6">
    <source>
        <dbReference type="EMBL" id="RUS80186.1"/>
    </source>
</evidence>
<dbReference type="Proteomes" id="UP000271974">
    <property type="component" value="Unassembled WGS sequence"/>
</dbReference>
<comment type="subcellular location">
    <subcellularLocation>
        <location evidence="1">Membrane</location>
        <topology evidence="1">Multi-pass membrane protein</topology>
    </subcellularLocation>
</comment>
<evidence type="ECO:0008006" key="8">
    <source>
        <dbReference type="Google" id="ProtNLM"/>
    </source>
</evidence>
<feature type="non-terminal residue" evidence="6">
    <location>
        <position position="1"/>
    </location>
</feature>
<dbReference type="STRING" id="188477.A0A3S1A1A5"/>
<keyword evidence="7" id="KW-1185">Reference proteome</keyword>
<name>A0A3S1A1A5_ELYCH</name>
<dbReference type="AlphaFoldDB" id="A0A3S1A1A5"/>
<dbReference type="InterPro" id="IPR018499">
    <property type="entry name" value="Tetraspanin/Peripherin"/>
</dbReference>
<comment type="caution">
    <text evidence="6">The sequence shown here is derived from an EMBL/GenBank/DDBJ whole genome shotgun (WGS) entry which is preliminary data.</text>
</comment>
<gene>
    <name evidence="6" type="ORF">EGW08_012043</name>
</gene>
<organism evidence="6 7">
    <name type="scientific">Elysia chlorotica</name>
    <name type="common">Eastern emerald elysia</name>
    <name type="synonym">Sea slug</name>
    <dbReference type="NCBI Taxonomy" id="188477"/>
    <lineage>
        <taxon>Eukaryota</taxon>
        <taxon>Metazoa</taxon>
        <taxon>Spiralia</taxon>
        <taxon>Lophotrochozoa</taxon>
        <taxon>Mollusca</taxon>
        <taxon>Gastropoda</taxon>
        <taxon>Heterobranchia</taxon>
        <taxon>Euthyneura</taxon>
        <taxon>Panpulmonata</taxon>
        <taxon>Sacoglossa</taxon>
        <taxon>Placobranchoidea</taxon>
        <taxon>Plakobranchidae</taxon>
        <taxon>Elysia</taxon>
    </lineage>
</organism>
<accession>A0A3S1A1A5</accession>
<feature type="transmembrane region" description="Helical" evidence="5">
    <location>
        <begin position="33"/>
        <end position="55"/>
    </location>
</feature>
<reference evidence="6 7" key="1">
    <citation type="submission" date="2019-01" db="EMBL/GenBank/DDBJ databases">
        <title>A draft genome assembly of the solar-powered sea slug Elysia chlorotica.</title>
        <authorList>
            <person name="Cai H."/>
            <person name="Li Q."/>
            <person name="Fang X."/>
            <person name="Li J."/>
            <person name="Curtis N.E."/>
            <person name="Altenburger A."/>
            <person name="Shibata T."/>
            <person name="Feng M."/>
            <person name="Maeda T."/>
            <person name="Schwartz J.A."/>
            <person name="Shigenobu S."/>
            <person name="Lundholm N."/>
            <person name="Nishiyama T."/>
            <person name="Yang H."/>
            <person name="Hasebe M."/>
            <person name="Li S."/>
            <person name="Pierce S.K."/>
            <person name="Wang J."/>
        </authorList>
    </citation>
    <scope>NUCLEOTIDE SEQUENCE [LARGE SCALE GENOMIC DNA]</scope>
    <source>
        <strain evidence="6">EC2010</strain>
        <tissue evidence="6">Whole organism of an adult</tissue>
    </source>
</reference>
<protein>
    <recommendedName>
        <fullName evidence="8">Tetraspanin</fullName>
    </recommendedName>
</protein>
<dbReference type="Pfam" id="PF00335">
    <property type="entry name" value="Tetraspanin"/>
    <property type="match status" value="1"/>
</dbReference>
<dbReference type="OrthoDB" id="2014092at2759"/>
<dbReference type="EMBL" id="RQTK01000406">
    <property type="protein sequence ID" value="RUS80186.1"/>
    <property type="molecule type" value="Genomic_DNA"/>
</dbReference>
<keyword evidence="4 5" id="KW-0472">Membrane</keyword>
<evidence type="ECO:0000313" key="7">
    <source>
        <dbReference type="Proteomes" id="UP000271974"/>
    </source>
</evidence>
<proteinExistence type="predicted"/>
<evidence type="ECO:0000256" key="1">
    <source>
        <dbReference type="ARBA" id="ARBA00004141"/>
    </source>
</evidence>
<evidence type="ECO:0000256" key="2">
    <source>
        <dbReference type="ARBA" id="ARBA00022692"/>
    </source>
</evidence>
<feature type="non-terminal residue" evidence="6">
    <location>
        <position position="111"/>
    </location>
</feature>
<dbReference type="GO" id="GO:0016020">
    <property type="term" value="C:membrane"/>
    <property type="evidence" value="ECO:0007669"/>
    <property type="project" value="UniProtKB-SubCell"/>
</dbReference>
<evidence type="ECO:0000256" key="5">
    <source>
        <dbReference type="SAM" id="Phobius"/>
    </source>
</evidence>
<evidence type="ECO:0000256" key="3">
    <source>
        <dbReference type="ARBA" id="ARBA00022989"/>
    </source>
</evidence>